<keyword evidence="2" id="KW-1185">Reference proteome</keyword>
<dbReference type="Proteomes" id="UP001153332">
    <property type="component" value="Unassembled WGS sequence"/>
</dbReference>
<comment type="caution">
    <text evidence="1">The sequence shown here is derived from an EMBL/GenBank/DDBJ whole genome shotgun (WGS) entry which is preliminary data.</text>
</comment>
<evidence type="ECO:0000313" key="2">
    <source>
        <dbReference type="Proteomes" id="UP001153332"/>
    </source>
</evidence>
<gene>
    <name evidence="1" type="ORF">O1611_g2563</name>
</gene>
<evidence type="ECO:0000313" key="1">
    <source>
        <dbReference type="EMBL" id="KAJ8131062.1"/>
    </source>
</evidence>
<dbReference type="EMBL" id="JAPUUL010000366">
    <property type="protein sequence ID" value="KAJ8131062.1"/>
    <property type="molecule type" value="Genomic_DNA"/>
</dbReference>
<protein>
    <submittedName>
        <fullName evidence="1">Uncharacterized protein</fullName>
    </submittedName>
</protein>
<sequence>MQSKLLDKPEKVVRITSGKVCRSVPSDQQTAYGECGEGACVAPTRRGLIADGSEILMAEPHGLGESSTPHPARGVHISILPPVWGSVWPPTINSSARIPGLINRDWMHDG</sequence>
<proteinExistence type="predicted"/>
<accession>A0ACC2JU46</accession>
<name>A0ACC2JU46_9PEZI</name>
<organism evidence="1 2">
    <name type="scientific">Lasiodiplodia mahajangana</name>
    <dbReference type="NCBI Taxonomy" id="1108764"/>
    <lineage>
        <taxon>Eukaryota</taxon>
        <taxon>Fungi</taxon>
        <taxon>Dikarya</taxon>
        <taxon>Ascomycota</taxon>
        <taxon>Pezizomycotina</taxon>
        <taxon>Dothideomycetes</taxon>
        <taxon>Dothideomycetes incertae sedis</taxon>
        <taxon>Botryosphaeriales</taxon>
        <taxon>Botryosphaeriaceae</taxon>
        <taxon>Lasiodiplodia</taxon>
    </lineage>
</organism>
<reference evidence="1" key="1">
    <citation type="submission" date="2022-12" db="EMBL/GenBank/DDBJ databases">
        <title>Genome Sequence of Lasiodiplodia mahajangana.</title>
        <authorList>
            <person name="Buettner E."/>
        </authorList>
    </citation>
    <scope>NUCLEOTIDE SEQUENCE</scope>
    <source>
        <strain evidence="1">VT137</strain>
    </source>
</reference>